<dbReference type="Pfam" id="PF03717">
    <property type="entry name" value="PBP_dimer"/>
    <property type="match status" value="1"/>
</dbReference>
<dbReference type="GO" id="GO:0009252">
    <property type="term" value="P:peptidoglycan biosynthetic process"/>
    <property type="evidence" value="ECO:0007669"/>
    <property type="project" value="UniProtKB-UniRule"/>
</dbReference>
<keyword evidence="8 16" id="KW-0378">Hydrolase</keyword>
<evidence type="ECO:0000256" key="1">
    <source>
        <dbReference type="ARBA" id="ARBA00004370"/>
    </source>
</evidence>
<evidence type="ECO:0000256" key="5">
    <source>
        <dbReference type="ARBA" id="ARBA00022645"/>
    </source>
</evidence>
<evidence type="ECO:0000256" key="14">
    <source>
        <dbReference type="ARBA" id="ARBA00023306"/>
    </source>
</evidence>
<dbReference type="InterPro" id="IPR001460">
    <property type="entry name" value="PCN-bd_Tpept"/>
</dbReference>
<evidence type="ECO:0000256" key="8">
    <source>
        <dbReference type="ARBA" id="ARBA00022801"/>
    </source>
</evidence>
<evidence type="ECO:0000313" key="20">
    <source>
        <dbReference type="Proteomes" id="UP000199256"/>
    </source>
</evidence>
<keyword evidence="9 16" id="KW-0133">Cell shape</keyword>
<protein>
    <recommendedName>
        <fullName evidence="16">Peptidoglycan D,D-transpeptidase FtsI</fullName>
        <ecNumber evidence="16">3.4.16.4</ecNumber>
    </recommendedName>
    <alternativeName>
        <fullName evidence="16">Penicillin-binding protein 3</fullName>
        <shortName evidence="16">PBP-3</shortName>
    </alternativeName>
</protein>
<dbReference type="InterPro" id="IPR012338">
    <property type="entry name" value="Beta-lactam/transpept-like"/>
</dbReference>
<dbReference type="InterPro" id="IPR037532">
    <property type="entry name" value="FtsI_transpept"/>
</dbReference>
<comment type="catalytic activity">
    <reaction evidence="16">
        <text>Preferential cleavage: (Ac)2-L-Lys-D-Ala-|-D-Ala. Also transpeptidation of peptidyl-alanyl moieties that are N-acyl substituents of D-alanine.</text>
        <dbReference type="EC" id="3.4.16.4"/>
    </reaction>
</comment>
<dbReference type="Pfam" id="PF00905">
    <property type="entry name" value="Transpeptidase"/>
    <property type="match status" value="1"/>
</dbReference>
<evidence type="ECO:0000256" key="10">
    <source>
        <dbReference type="ARBA" id="ARBA00022984"/>
    </source>
</evidence>
<dbReference type="GO" id="GO:0043093">
    <property type="term" value="P:FtsZ-dependent cytokinesis"/>
    <property type="evidence" value="ECO:0007669"/>
    <property type="project" value="UniProtKB-UniRule"/>
</dbReference>
<comment type="function">
    <text evidence="16">Catalyzes cross-linking of the peptidoglycan cell wall at the division septum.</text>
</comment>
<dbReference type="Gene3D" id="3.40.710.10">
    <property type="entry name" value="DD-peptidase/beta-lactamase superfamily"/>
    <property type="match status" value="1"/>
</dbReference>
<dbReference type="GO" id="GO:0009002">
    <property type="term" value="F:serine-type D-Ala-D-Ala carboxypeptidase activity"/>
    <property type="evidence" value="ECO:0007669"/>
    <property type="project" value="UniProtKB-UniRule"/>
</dbReference>
<comment type="subcellular location">
    <subcellularLocation>
        <location evidence="1">Membrane</location>
    </subcellularLocation>
</comment>
<gene>
    <name evidence="16" type="primary">ftsI</name>
    <name evidence="19" type="ORF">SAMN05444515_102103</name>
</gene>
<evidence type="ECO:0000256" key="9">
    <source>
        <dbReference type="ARBA" id="ARBA00022960"/>
    </source>
</evidence>
<evidence type="ECO:0000256" key="4">
    <source>
        <dbReference type="ARBA" id="ARBA00022618"/>
    </source>
</evidence>
<dbReference type="PANTHER" id="PTHR30627:SF1">
    <property type="entry name" value="PEPTIDOGLYCAN D,D-TRANSPEPTIDASE FTSI"/>
    <property type="match status" value="1"/>
</dbReference>
<keyword evidence="14 16" id="KW-0131">Cell cycle</keyword>
<dbReference type="GO" id="GO:0005886">
    <property type="term" value="C:plasma membrane"/>
    <property type="evidence" value="ECO:0007669"/>
    <property type="project" value="UniProtKB-UniRule"/>
</dbReference>
<name>A0A1H7HC47_9GAMM</name>
<organism evidence="19 20">
    <name type="scientific">Ectothiorhodospira marina</name>
    <dbReference type="NCBI Taxonomy" id="1396821"/>
    <lineage>
        <taxon>Bacteria</taxon>
        <taxon>Pseudomonadati</taxon>
        <taxon>Pseudomonadota</taxon>
        <taxon>Gammaproteobacteria</taxon>
        <taxon>Chromatiales</taxon>
        <taxon>Ectothiorhodospiraceae</taxon>
        <taxon>Ectothiorhodospira</taxon>
    </lineage>
</organism>
<dbReference type="PANTHER" id="PTHR30627">
    <property type="entry name" value="PEPTIDOGLYCAN D,D-TRANSPEPTIDASE"/>
    <property type="match status" value="1"/>
</dbReference>
<dbReference type="EC" id="3.4.16.4" evidence="16"/>
<evidence type="ECO:0000256" key="11">
    <source>
        <dbReference type="ARBA" id="ARBA00022989"/>
    </source>
</evidence>
<dbReference type="GO" id="GO:0006508">
    <property type="term" value="P:proteolysis"/>
    <property type="evidence" value="ECO:0007669"/>
    <property type="project" value="UniProtKB-KW"/>
</dbReference>
<dbReference type="GO" id="GO:0008360">
    <property type="term" value="P:regulation of cell shape"/>
    <property type="evidence" value="ECO:0007669"/>
    <property type="project" value="UniProtKB-KW"/>
</dbReference>
<dbReference type="InterPro" id="IPR050515">
    <property type="entry name" value="Beta-lactam/transpept"/>
</dbReference>
<dbReference type="OrthoDB" id="9766847at2"/>
<dbReference type="InterPro" id="IPR036138">
    <property type="entry name" value="PBP_dimer_sf"/>
</dbReference>
<evidence type="ECO:0000256" key="2">
    <source>
        <dbReference type="ARBA" id="ARBA00022475"/>
    </source>
</evidence>
<dbReference type="SUPFAM" id="SSF56601">
    <property type="entry name" value="beta-lactamase/transpeptidase-like"/>
    <property type="match status" value="1"/>
</dbReference>
<keyword evidence="13 16" id="KW-0717">Septation</keyword>
<keyword evidence="6 16" id="KW-0645">Protease</keyword>
<keyword evidence="15 16" id="KW-0961">Cell wall biogenesis/degradation</keyword>
<dbReference type="GO" id="GO:0071555">
    <property type="term" value="P:cell wall organization"/>
    <property type="evidence" value="ECO:0007669"/>
    <property type="project" value="UniProtKB-KW"/>
</dbReference>
<feature type="domain" description="Penicillin-binding protein dimerisation" evidence="18">
    <location>
        <begin position="56"/>
        <end position="204"/>
    </location>
</feature>
<evidence type="ECO:0000256" key="12">
    <source>
        <dbReference type="ARBA" id="ARBA00023136"/>
    </source>
</evidence>
<dbReference type="EMBL" id="FOAA01000002">
    <property type="protein sequence ID" value="SEK46952.1"/>
    <property type="molecule type" value="Genomic_DNA"/>
</dbReference>
<feature type="domain" description="Penicillin-binding protein transpeptidase" evidence="17">
    <location>
        <begin position="245"/>
        <end position="541"/>
    </location>
</feature>
<comment type="similarity">
    <text evidence="16">Belongs to the transpeptidase family. FtsI subfamily.</text>
</comment>
<accession>A0A1H7HC47</accession>
<evidence type="ECO:0000256" key="6">
    <source>
        <dbReference type="ARBA" id="ARBA00022670"/>
    </source>
</evidence>
<keyword evidence="3 16" id="KW-0997">Cell inner membrane</keyword>
<feature type="active site" description="Acyl-ester intermediate" evidence="16">
    <location>
        <position position="292"/>
    </location>
</feature>
<reference evidence="20" key="1">
    <citation type="submission" date="2016-10" db="EMBL/GenBank/DDBJ databases">
        <authorList>
            <person name="Varghese N."/>
            <person name="Submissions S."/>
        </authorList>
    </citation>
    <scope>NUCLEOTIDE SEQUENCE [LARGE SCALE GENOMIC DNA]</scope>
    <source>
        <strain evidence="20">DSM 241</strain>
    </source>
</reference>
<keyword evidence="2 16" id="KW-1003">Cell membrane</keyword>
<dbReference type="UniPathway" id="UPA00219"/>
<comment type="pathway">
    <text evidence="16">Cell wall biogenesis; peptidoglycan biosynthesis.</text>
</comment>
<evidence type="ECO:0000256" key="7">
    <source>
        <dbReference type="ARBA" id="ARBA00022692"/>
    </source>
</evidence>
<keyword evidence="4 16" id="KW-0132">Cell division</keyword>
<dbReference type="InterPro" id="IPR005311">
    <property type="entry name" value="PBP_dimer"/>
</dbReference>
<evidence type="ECO:0000256" key="13">
    <source>
        <dbReference type="ARBA" id="ARBA00023210"/>
    </source>
</evidence>
<dbReference type="Gene3D" id="3.90.1310.10">
    <property type="entry name" value="Penicillin-binding protein 2a (Domain 2)"/>
    <property type="match status" value="1"/>
</dbReference>
<evidence type="ECO:0000259" key="17">
    <source>
        <dbReference type="Pfam" id="PF00905"/>
    </source>
</evidence>
<keyword evidence="12 16" id="KW-0472">Membrane</keyword>
<keyword evidence="11 16" id="KW-1133">Transmembrane helix</keyword>
<evidence type="ECO:0000256" key="16">
    <source>
        <dbReference type="HAMAP-Rule" id="MF_02080"/>
    </source>
</evidence>
<dbReference type="Proteomes" id="UP000199256">
    <property type="component" value="Unassembled WGS sequence"/>
</dbReference>
<dbReference type="Gene3D" id="3.30.450.330">
    <property type="match status" value="1"/>
</dbReference>
<evidence type="ECO:0000313" key="19">
    <source>
        <dbReference type="EMBL" id="SEK46952.1"/>
    </source>
</evidence>
<keyword evidence="20" id="KW-1185">Reference proteome</keyword>
<sequence>MKEETTGVSRWRRLVVLGALVLGFSAVLARGVDLQVVQQDFLRGEGDARHLRVVSLPAHRGMIMDREGEPLAVSTPVDTVWANPQEVLEEPQRLTEVARVLGLEPAALHRRVSDRADREFVYLRRHVTPDVGMQVSELNVPGVALQREYRRYYPMGEVASHVLGFTNIDDQGQEGIELGYNAWLTGEPGAKRVLRDRYGRVIRDVENIRPANPGQDLRLTIDQRLQYLAYRELKAAVHAHGARAGSAVILDAHSGDVLAMVNQPSYNPNNRDTLQGDRFRNRAVTDLIEPGSTIKPFTVAAALESGQFQPETLLETSPGTLRVGRHTIRDIRNYGLIDLSTLLVKSSNVGASKLAMAIEPQQLWETLYQVGFGRATGSGFPGEAGGTLRDFLYWREVDRATLAFGYGVSVSVLQLARSYAAIANEGMMPEPRFVQSQDSRPGQRVMHASTARALVDMLEAAVSPEGTGVRARVEGYRVAGKTGTVRKSSAGGYSEGRYLSLFAGMAPASNPRLVMVVMVDEPSGDQYYGGQVAAPVFSNVMRGALRLMDIPPDDLPELRSVSGPGQGHPA</sequence>
<dbReference type="GO" id="GO:0008658">
    <property type="term" value="F:penicillin binding"/>
    <property type="evidence" value="ECO:0007669"/>
    <property type="project" value="InterPro"/>
</dbReference>
<evidence type="ECO:0000256" key="15">
    <source>
        <dbReference type="ARBA" id="ARBA00023316"/>
    </source>
</evidence>
<keyword evidence="10 16" id="KW-0573">Peptidoglycan synthesis</keyword>
<dbReference type="RefSeq" id="WP_090250801.1">
    <property type="nucleotide sequence ID" value="NZ_FOAA01000002.1"/>
</dbReference>
<dbReference type="GO" id="GO:0008955">
    <property type="term" value="F:peptidoglycan glycosyltransferase activity"/>
    <property type="evidence" value="ECO:0007669"/>
    <property type="project" value="InterPro"/>
</dbReference>
<evidence type="ECO:0000259" key="18">
    <source>
        <dbReference type="Pfam" id="PF03717"/>
    </source>
</evidence>
<keyword evidence="5 16" id="KW-0121">Carboxypeptidase</keyword>
<dbReference type="HAMAP" id="MF_02080">
    <property type="entry name" value="FtsI_transpept"/>
    <property type="match status" value="1"/>
</dbReference>
<dbReference type="AlphaFoldDB" id="A0A1H7HC47"/>
<proteinExistence type="inferred from homology"/>
<dbReference type="STRING" id="1396821.SAMN05444515_102103"/>
<keyword evidence="7 16" id="KW-0812">Transmembrane</keyword>
<evidence type="ECO:0000256" key="3">
    <source>
        <dbReference type="ARBA" id="ARBA00022519"/>
    </source>
</evidence>
<dbReference type="SUPFAM" id="SSF56519">
    <property type="entry name" value="Penicillin binding protein dimerisation domain"/>
    <property type="match status" value="1"/>
</dbReference>
<dbReference type="GO" id="GO:0000917">
    <property type="term" value="P:division septum assembly"/>
    <property type="evidence" value="ECO:0007669"/>
    <property type="project" value="UniProtKB-KW"/>
</dbReference>